<name>A0AAD9Z1N7_9LECA</name>
<evidence type="ECO:0000256" key="1">
    <source>
        <dbReference type="ARBA" id="ARBA00010566"/>
    </source>
</evidence>
<dbReference type="InterPro" id="IPR036969">
    <property type="entry name" value="Citrate_synthase_sf"/>
</dbReference>
<dbReference type="EMBL" id="JASNWA010000010">
    <property type="protein sequence ID" value="KAK3168933.1"/>
    <property type="molecule type" value="Genomic_DNA"/>
</dbReference>
<keyword evidence="2 3" id="KW-0808">Transferase</keyword>
<keyword evidence="5" id="KW-1185">Reference proteome</keyword>
<evidence type="ECO:0000256" key="3">
    <source>
        <dbReference type="RuleBase" id="RU000441"/>
    </source>
</evidence>
<dbReference type="PRINTS" id="PR00143">
    <property type="entry name" value="CITRTSNTHASE"/>
</dbReference>
<sequence length="439" mass="48403">MAVTESQTTLINGKVETTDSLAPQVKGKLNGINSKPEGMNGHIQERHSPDQNVLHITDSRTGISYDIPITHNSVRALDFKAIKVPNEGDVSNEADDAESGLRLLDPGFQNTAVKESKVTYVNGRKGEIQYRGHPIENLVGVKQYEDIMYLLIWGHLPTEPEKINFCMSLATFPLPPPTVFDVIRAFPPSSPPIPMIIAGFSALAASQPESIPAYRARNIYMGNSIAVHHQIIRSIANMASISAAVYCHKVGRQFTPPEAHLSYVENVLLMMGHVNKDTGRPDPKHVSYIQRLWVLTADHEMTNSTAAFLHTASSLNDPLMSLISGIGSSWGILHGGAIEVAYKDIQRVGSVSAVHEKINAVKAGKMRLFGYGHRIYKVTDPRYVFIHKMLDELQTDITDDAVLAVAMEIDRVASTDEYFTSRKLKANADLFASFVYKAL</sequence>
<proteinExistence type="inferred from homology"/>
<dbReference type="Proteomes" id="UP001276659">
    <property type="component" value="Unassembled WGS sequence"/>
</dbReference>
<dbReference type="Pfam" id="PF00285">
    <property type="entry name" value="Citrate_synt"/>
    <property type="match status" value="1"/>
</dbReference>
<gene>
    <name evidence="4" type="ORF">OEA41_005381</name>
</gene>
<dbReference type="SUPFAM" id="SSF48256">
    <property type="entry name" value="Citrate synthase"/>
    <property type="match status" value="1"/>
</dbReference>
<dbReference type="PROSITE" id="PS00480">
    <property type="entry name" value="CITRATE_SYNTHASE"/>
    <property type="match status" value="1"/>
</dbReference>
<dbReference type="InterPro" id="IPR019810">
    <property type="entry name" value="Citrate_synthase_AS"/>
</dbReference>
<dbReference type="GO" id="GO:0046912">
    <property type="term" value="F:acyltransferase activity, acyl groups converted into alkyl on transfer"/>
    <property type="evidence" value="ECO:0007669"/>
    <property type="project" value="InterPro"/>
</dbReference>
<dbReference type="PANTHER" id="PTHR42871">
    <property type="entry name" value="CITRATE SYNTHASE"/>
    <property type="match status" value="1"/>
</dbReference>
<evidence type="ECO:0000313" key="4">
    <source>
        <dbReference type="EMBL" id="KAK3168933.1"/>
    </source>
</evidence>
<comment type="caution">
    <text evidence="4">The sequence shown here is derived from an EMBL/GenBank/DDBJ whole genome shotgun (WGS) entry which is preliminary data.</text>
</comment>
<protein>
    <recommendedName>
        <fullName evidence="3">Citrate synthase</fullName>
    </recommendedName>
</protein>
<dbReference type="Gene3D" id="1.10.580.10">
    <property type="entry name" value="Citrate Synthase, domain 1"/>
    <property type="match status" value="1"/>
</dbReference>
<reference evidence="4" key="1">
    <citation type="submission" date="2022-11" db="EMBL/GenBank/DDBJ databases">
        <title>Chromosomal genome sequence assembly and mating type (MAT) locus characterization of the leprose asexual lichenized fungus Lepraria neglecta (Nyl.) Erichsen.</title>
        <authorList>
            <person name="Allen J.L."/>
            <person name="Pfeffer B."/>
        </authorList>
    </citation>
    <scope>NUCLEOTIDE SEQUENCE</scope>
    <source>
        <strain evidence="4">Allen 5258</strain>
    </source>
</reference>
<dbReference type="InterPro" id="IPR016143">
    <property type="entry name" value="Citrate_synth-like_sm_a-sub"/>
</dbReference>
<dbReference type="Gene3D" id="1.10.230.10">
    <property type="entry name" value="Cytochrome P450-Terp, domain 2"/>
    <property type="match status" value="1"/>
</dbReference>
<dbReference type="AlphaFoldDB" id="A0AAD9Z1N7"/>
<dbReference type="PANTHER" id="PTHR42871:SF1">
    <property type="entry name" value="CITRATE SYNTHASE"/>
    <property type="match status" value="1"/>
</dbReference>
<evidence type="ECO:0000313" key="5">
    <source>
        <dbReference type="Proteomes" id="UP001276659"/>
    </source>
</evidence>
<accession>A0AAD9Z1N7</accession>
<dbReference type="InterPro" id="IPR016142">
    <property type="entry name" value="Citrate_synth-like_lrg_a-sub"/>
</dbReference>
<dbReference type="InterPro" id="IPR002020">
    <property type="entry name" value="Citrate_synthase"/>
</dbReference>
<evidence type="ECO:0000256" key="2">
    <source>
        <dbReference type="ARBA" id="ARBA00022679"/>
    </source>
</evidence>
<organism evidence="4 5">
    <name type="scientific">Lepraria neglecta</name>
    <dbReference type="NCBI Taxonomy" id="209136"/>
    <lineage>
        <taxon>Eukaryota</taxon>
        <taxon>Fungi</taxon>
        <taxon>Dikarya</taxon>
        <taxon>Ascomycota</taxon>
        <taxon>Pezizomycotina</taxon>
        <taxon>Lecanoromycetes</taxon>
        <taxon>OSLEUM clade</taxon>
        <taxon>Lecanoromycetidae</taxon>
        <taxon>Lecanorales</taxon>
        <taxon>Lecanorineae</taxon>
        <taxon>Stereocaulaceae</taxon>
        <taxon>Lepraria</taxon>
    </lineage>
</organism>
<comment type="similarity">
    <text evidence="1 3">Belongs to the citrate synthase family.</text>
</comment>